<dbReference type="PANTHER" id="PTHR34220">
    <property type="entry name" value="SENSOR HISTIDINE KINASE YPDA"/>
    <property type="match status" value="1"/>
</dbReference>
<dbReference type="EMBL" id="UGQL01000001">
    <property type="protein sequence ID" value="STZ27776.1"/>
    <property type="molecule type" value="Genomic_DNA"/>
</dbReference>
<feature type="transmembrane region" description="Helical" evidence="1">
    <location>
        <begin position="7"/>
        <end position="26"/>
    </location>
</feature>
<evidence type="ECO:0000256" key="1">
    <source>
        <dbReference type="SAM" id="Phobius"/>
    </source>
</evidence>
<keyword evidence="1" id="KW-0812">Transmembrane</keyword>
<feature type="transmembrane region" description="Helical" evidence="1">
    <location>
        <begin position="83"/>
        <end position="105"/>
    </location>
</feature>
<dbReference type="RefSeq" id="WP_115090647.1">
    <property type="nucleotide sequence ID" value="NZ_CP068107.1"/>
</dbReference>
<feature type="transmembrane region" description="Helical" evidence="1">
    <location>
        <begin position="125"/>
        <end position="146"/>
    </location>
</feature>
<organism evidence="3 4">
    <name type="scientific">Myroides odoratus</name>
    <name type="common">Flavobacterium odoratum</name>
    <dbReference type="NCBI Taxonomy" id="256"/>
    <lineage>
        <taxon>Bacteria</taxon>
        <taxon>Pseudomonadati</taxon>
        <taxon>Bacteroidota</taxon>
        <taxon>Flavobacteriia</taxon>
        <taxon>Flavobacteriales</taxon>
        <taxon>Flavobacteriaceae</taxon>
        <taxon>Myroides</taxon>
    </lineage>
</organism>
<reference evidence="3 4" key="1">
    <citation type="submission" date="2018-06" db="EMBL/GenBank/DDBJ databases">
        <authorList>
            <consortium name="Pathogen Informatics"/>
            <person name="Doyle S."/>
        </authorList>
    </citation>
    <scope>NUCLEOTIDE SEQUENCE [LARGE SCALE GENOMIC DNA]</scope>
    <source>
        <strain evidence="3 4">NCTC11179</strain>
    </source>
</reference>
<keyword evidence="3" id="KW-0808">Transferase</keyword>
<keyword evidence="1" id="KW-0472">Membrane</keyword>
<dbReference type="GO" id="GO:0016020">
    <property type="term" value="C:membrane"/>
    <property type="evidence" value="ECO:0007669"/>
    <property type="project" value="InterPro"/>
</dbReference>
<keyword evidence="4" id="KW-1185">Reference proteome</keyword>
<protein>
    <submittedName>
        <fullName evidence="3">Probable sensor-like histidine kinase YehU</fullName>
        <ecNumber evidence="3">2.7.13.3</ecNumber>
    </submittedName>
</protein>
<proteinExistence type="predicted"/>
<gene>
    <name evidence="3" type="primary">yehU_4</name>
    <name evidence="3" type="ORF">NCTC11179_01312</name>
</gene>
<keyword evidence="1" id="KW-1133">Transmembrane helix</keyword>
<feature type="domain" description="Signal transduction histidine kinase internal region" evidence="2">
    <location>
        <begin position="180"/>
        <end position="257"/>
    </location>
</feature>
<dbReference type="GO" id="GO:0000155">
    <property type="term" value="F:phosphorelay sensor kinase activity"/>
    <property type="evidence" value="ECO:0007669"/>
    <property type="project" value="InterPro"/>
</dbReference>
<dbReference type="InterPro" id="IPR050640">
    <property type="entry name" value="Bact_2-comp_sensor_kinase"/>
</dbReference>
<dbReference type="EC" id="2.7.13.3" evidence="3"/>
<accession>A0A378RL78</accession>
<dbReference type="InterPro" id="IPR010559">
    <property type="entry name" value="Sig_transdc_His_kin_internal"/>
</dbReference>
<evidence type="ECO:0000313" key="3">
    <source>
        <dbReference type="EMBL" id="STZ27776.1"/>
    </source>
</evidence>
<dbReference type="PANTHER" id="PTHR34220:SF7">
    <property type="entry name" value="SENSOR HISTIDINE KINASE YPDA"/>
    <property type="match status" value="1"/>
</dbReference>
<sequence length="362" mass="41718">MITNKEIRIILILFAFVGSHLLCYMLDPYNTYYTDYFDRSYVDIIIEWSTSLIFCGIISELSLYLDSVLNVKMPWTTKPLKRLITQIIIQIIGVLVVISILNFIINQIFDVSTPTEKEMREFFQWVVATILIVLMISAISTGNFLLQNWKATAIEAAEHQLKATEYELTATQHKQVAAEAELQALRLQLDTHFVFNNLSVLSELILEDQQLGYHYAENFTKVYRYLLVNSKKNLITLEEELKFLNSYLFLIKNRIGQGVIFEINIEQDKLPLRLPPLSLQLLIENALKHNQTLKDNPLKISVYSTNENELIVVNDLLPLLTKPQSATIGLNNIMSRYALVSDRKPCIEKGEHTFTVKIPMII</sequence>
<feature type="transmembrane region" description="Helical" evidence="1">
    <location>
        <begin position="46"/>
        <end position="71"/>
    </location>
</feature>
<dbReference type="AlphaFoldDB" id="A0A378RL78"/>
<name>A0A378RL78_MYROD</name>
<dbReference type="Pfam" id="PF06580">
    <property type="entry name" value="His_kinase"/>
    <property type="match status" value="1"/>
</dbReference>
<keyword evidence="3" id="KW-0418">Kinase</keyword>
<dbReference type="Proteomes" id="UP000255024">
    <property type="component" value="Unassembled WGS sequence"/>
</dbReference>
<evidence type="ECO:0000259" key="2">
    <source>
        <dbReference type="Pfam" id="PF06580"/>
    </source>
</evidence>
<evidence type="ECO:0000313" key="4">
    <source>
        <dbReference type="Proteomes" id="UP000255024"/>
    </source>
</evidence>